<dbReference type="Proteomes" id="UP001271007">
    <property type="component" value="Unassembled WGS sequence"/>
</dbReference>
<proteinExistence type="predicted"/>
<evidence type="ECO:0000313" key="2">
    <source>
        <dbReference type="EMBL" id="KAK3058187.1"/>
    </source>
</evidence>
<feature type="compositionally biased region" description="Basic and acidic residues" evidence="1">
    <location>
        <begin position="74"/>
        <end position="90"/>
    </location>
</feature>
<gene>
    <name evidence="2" type="ORF">LTR09_001265</name>
</gene>
<reference evidence="2" key="1">
    <citation type="submission" date="2023-04" db="EMBL/GenBank/DDBJ databases">
        <title>Black Yeasts Isolated from many extreme environments.</title>
        <authorList>
            <person name="Coleine C."/>
            <person name="Stajich J.E."/>
            <person name="Selbmann L."/>
        </authorList>
    </citation>
    <scope>NUCLEOTIDE SEQUENCE</scope>
    <source>
        <strain evidence="2">CCFEE 5312</strain>
    </source>
</reference>
<feature type="region of interest" description="Disordered" evidence="1">
    <location>
        <begin position="55"/>
        <end position="106"/>
    </location>
</feature>
<dbReference type="EMBL" id="JAWDJX010000002">
    <property type="protein sequence ID" value="KAK3058187.1"/>
    <property type="molecule type" value="Genomic_DNA"/>
</dbReference>
<organism evidence="2 3">
    <name type="scientific">Extremus antarcticus</name>
    <dbReference type="NCBI Taxonomy" id="702011"/>
    <lineage>
        <taxon>Eukaryota</taxon>
        <taxon>Fungi</taxon>
        <taxon>Dikarya</taxon>
        <taxon>Ascomycota</taxon>
        <taxon>Pezizomycotina</taxon>
        <taxon>Dothideomycetes</taxon>
        <taxon>Dothideomycetidae</taxon>
        <taxon>Mycosphaerellales</taxon>
        <taxon>Extremaceae</taxon>
        <taxon>Extremus</taxon>
    </lineage>
</organism>
<feature type="compositionally biased region" description="Polar residues" evidence="1">
    <location>
        <begin position="55"/>
        <end position="73"/>
    </location>
</feature>
<sequence length="300" mass="33834">MAELADIARKQIQATTNSKRCLTRKWLRRQAYIRCPYIKVSPINTQFHNETTPQFLQNSDISNPETGNDQRPTSTDRYRTMPPRKEEKQQAEGSSAAREKQSTQAGQSMDDIMALLKDIVILPTADSLKTSKLTPAAEQALKHSLADIQTRTHDSLKVELDAQWCVCHIEQLFSVVDGTLVSYLTTEELVRGMRDLEQAQGGLSIPIPADSKLCEELLKTHSRTFRDTIALIWRYLHVILELPNSGRMHKEMSSFRAFACAVQELKHPGPICQVMLPPQEKNGKVVLPSPEEIEKLKSSA</sequence>
<accession>A0AAJ0GIF1</accession>
<evidence type="ECO:0000256" key="1">
    <source>
        <dbReference type="SAM" id="MobiDB-lite"/>
    </source>
</evidence>
<comment type="caution">
    <text evidence="2">The sequence shown here is derived from an EMBL/GenBank/DDBJ whole genome shotgun (WGS) entry which is preliminary data.</text>
</comment>
<dbReference type="AlphaFoldDB" id="A0AAJ0GIF1"/>
<protein>
    <submittedName>
        <fullName evidence="2">Uncharacterized protein</fullName>
    </submittedName>
</protein>
<evidence type="ECO:0000313" key="3">
    <source>
        <dbReference type="Proteomes" id="UP001271007"/>
    </source>
</evidence>
<name>A0AAJ0GIF1_9PEZI</name>
<keyword evidence="3" id="KW-1185">Reference proteome</keyword>